<keyword evidence="7 15" id="KW-0812">Transmembrane</keyword>
<gene>
    <name evidence="18" type="primary">mrdA</name>
    <name evidence="18" type="ORF">SMD31_01835</name>
</gene>
<evidence type="ECO:0000256" key="10">
    <source>
        <dbReference type="ARBA" id="ARBA00022984"/>
    </source>
</evidence>
<dbReference type="InterPro" id="IPR005311">
    <property type="entry name" value="PBP_dimer"/>
</dbReference>
<comment type="caution">
    <text evidence="18">The sequence shown here is derived from an EMBL/GenBank/DDBJ whole genome shotgun (WGS) entry which is preliminary data.</text>
</comment>
<dbReference type="RefSeq" id="WP_320498930.1">
    <property type="nucleotide sequence ID" value="NZ_JAXCLX010000001.1"/>
</dbReference>
<dbReference type="PANTHER" id="PTHR30627">
    <property type="entry name" value="PEPTIDOGLYCAN D,D-TRANSPEPTIDASE"/>
    <property type="match status" value="1"/>
</dbReference>
<keyword evidence="6" id="KW-0645">Protease</keyword>
<dbReference type="InterPro" id="IPR012338">
    <property type="entry name" value="Beta-lactam/transpept-like"/>
</dbReference>
<evidence type="ECO:0000259" key="16">
    <source>
        <dbReference type="Pfam" id="PF00905"/>
    </source>
</evidence>
<dbReference type="InterPro" id="IPR001460">
    <property type="entry name" value="PCN-bd_Tpept"/>
</dbReference>
<evidence type="ECO:0000256" key="1">
    <source>
        <dbReference type="ARBA" id="ARBA00004167"/>
    </source>
</evidence>
<evidence type="ECO:0000256" key="6">
    <source>
        <dbReference type="ARBA" id="ARBA00022670"/>
    </source>
</evidence>
<dbReference type="InterPro" id="IPR036138">
    <property type="entry name" value="PBP_dimer_sf"/>
</dbReference>
<feature type="region of interest" description="Disordered" evidence="14">
    <location>
        <begin position="620"/>
        <end position="639"/>
    </location>
</feature>
<evidence type="ECO:0000256" key="4">
    <source>
        <dbReference type="ARBA" id="ARBA00022519"/>
    </source>
</evidence>
<evidence type="ECO:0000256" key="13">
    <source>
        <dbReference type="ARBA" id="ARBA00023316"/>
    </source>
</evidence>
<evidence type="ECO:0000256" key="11">
    <source>
        <dbReference type="ARBA" id="ARBA00022989"/>
    </source>
</evidence>
<accession>A0ABU5DUK4</accession>
<keyword evidence="12 15" id="KW-0472">Membrane</keyword>
<evidence type="ECO:0000313" key="19">
    <source>
        <dbReference type="Proteomes" id="UP001271769"/>
    </source>
</evidence>
<keyword evidence="5 18" id="KW-0121">Carboxypeptidase</keyword>
<comment type="subcellular location">
    <subcellularLocation>
        <location evidence="2">Cell membrane</location>
    </subcellularLocation>
    <subcellularLocation>
        <location evidence="1">Membrane</location>
        <topology evidence="1">Single-pass membrane protein</topology>
    </subcellularLocation>
</comment>
<evidence type="ECO:0000256" key="12">
    <source>
        <dbReference type="ARBA" id="ARBA00023136"/>
    </source>
</evidence>
<evidence type="ECO:0000256" key="14">
    <source>
        <dbReference type="SAM" id="MobiDB-lite"/>
    </source>
</evidence>
<keyword evidence="10" id="KW-0573">Peptidoglycan synthesis</keyword>
<evidence type="ECO:0000256" key="8">
    <source>
        <dbReference type="ARBA" id="ARBA00022801"/>
    </source>
</evidence>
<feature type="domain" description="Penicillin-binding protein dimerisation" evidence="17">
    <location>
        <begin position="63"/>
        <end position="234"/>
    </location>
</feature>
<organism evidence="18 19">
    <name type="scientific">Dongia rigui</name>
    <dbReference type="NCBI Taxonomy" id="940149"/>
    <lineage>
        <taxon>Bacteria</taxon>
        <taxon>Pseudomonadati</taxon>
        <taxon>Pseudomonadota</taxon>
        <taxon>Alphaproteobacteria</taxon>
        <taxon>Rhodospirillales</taxon>
        <taxon>Dongiaceae</taxon>
        <taxon>Dongia</taxon>
    </lineage>
</organism>
<dbReference type="Pfam" id="PF00905">
    <property type="entry name" value="Transpeptidase"/>
    <property type="match status" value="1"/>
</dbReference>
<dbReference type="InterPro" id="IPR017790">
    <property type="entry name" value="Penicillin-binding_protein_2"/>
</dbReference>
<evidence type="ECO:0000256" key="3">
    <source>
        <dbReference type="ARBA" id="ARBA00022475"/>
    </source>
</evidence>
<reference evidence="18 19" key="1">
    <citation type="journal article" date="2013" name="Antonie Van Leeuwenhoek">
        <title>Dongia rigui sp. nov., isolated from freshwater of a large wetland in Korea.</title>
        <authorList>
            <person name="Baik K.S."/>
            <person name="Hwang Y.M."/>
            <person name="Choi J.S."/>
            <person name="Kwon J."/>
            <person name="Seong C.N."/>
        </authorList>
    </citation>
    <scope>NUCLEOTIDE SEQUENCE [LARGE SCALE GENOMIC DNA]</scope>
    <source>
        <strain evidence="18 19">04SU4-P</strain>
    </source>
</reference>
<feature type="transmembrane region" description="Helical" evidence="15">
    <location>
        <begin position="20"/>
        <end position="39"/>
    </location>
</feature>
<evidence type="ECO:0000259" key="17">
    <source>
        <dbReference type="Pfam" id="PF03717"/>
    </source>
</evidence>
<evidence type="ECO:0000313" key="18">
    <source>
        <dbReference type="EMBL" id="MDY0870637.1"/>
    </source>
</evidence>
<sequence>MAGNKQQAQNQAKVFSRRAMIMGGMQAGLVGTLIARLYYLQVVESEKYRLLADENRINLRLLPPSRGLILDRFGVPLAANFPNYRAILVAEQTKDLEQTLGDFARLVPLTERERAKVLRELKRNRAFTPIPVKEDLSWDQMSQVELNLPELPGISIEEDQKRYYPFAGLTAHILGYVQTASESEVAADSDPLLTLPGFRIGRNGLEKTYDRSLRGSAGKSEMEVNSVGRIIRQLSRVEGKPGADLVTTIDIGLQEFAQQRIAAEQSCSTVVMDIFTGEVLAMASTPSFDPASFYRGISGDEWRTLNADMFRPLTNKTVSDGYAPGSTFKIVTTMAAQAAGISPSFSVFCPGFYTFGPMRLHCWKKEGHGHVSMADALKHSCDVYYYDVAKRVGIDAIAEMARKFGLGQPTGVDLPGENPGVIPDQQWKISTLGEKWYPGETLVAGIGQGFIQATPLQLCLMTARVANGGFAIKPRLFKRYGAAGSDEAYPPLTVVNAGQESDAAPKMDVKQEHLAIIRRGMDLVTNDQRGTAYRRRIDIPGMEMAGKTGTSQVRRITMSERATGVRKNEDLPWPQRDHALFVAFAPVHQPRYAISVVIEHGGGGSTFAAPIARDILIECQRRDPARRNPNDEGGRREMP</sequence>
<dbReference type="NCBIfam" id="TIGR03423">
    <property type="entry name" value="pbp2_mrdA"/>
    <property type="match status" value="1"/>
</dbReference>
<name>A0ABU5DUK4_9PROT</name>
<dbReference type="Gene3D" id="3.40.710.10">
    <property type="entry name" value="DD-peptidase/beta-lactamase superfamily"/>
    <property type="match status" value="1"/>
</dbReference>
<protein>
    <submittedName>
        <fullName evidence="18">Penicillin-binding protein 2</fullName>
        <ecNumber evidence="18">3.4.16.4</ecNumber>
    </submittedName>
</protein>
<dbReference type="Gene3D" id="3.90.1310.10">
    <property type="entry name" value="Penicillin-binding protein 2a (Domain 2)"/>
    <property type="match status" value="1"/>
</dbReference>
<proteinExistence type="predicted"/>
<keyword evidence="8 18" id="KW-0378">Hydrolase</keyword>
<keyword evidence="4" id="KW-0997">Cell inner membrane</keyword>
<evidence type="ECO:0000256" key="2">
    <source>
        <dbReference type="ARBA" id="ARBA00004236"/>
    </source>
</evidence>
<keyword evidence="19" id="KW-1185">Reference proteome</keyword>
<evidence type="ECO:0000256" key="5">
    <source>
        <dbReference type="ARBA" id="ARBA00022645"/>
    </source>
</evidence>
<dbReference type="EC" id="3.4.16.4" evidence="18"/>
<dbReference type="EMBL" id="JAXCLX010000001">
    <property type="protein sequence ID" value="MDY0870637.1"/>
    <property type="molecule type" value="Genomic_DNA"/>
</dbReference>
<evidence type="ECO:0000256" key="7">
    <source>
        <dbReference type="ARBA" id="ARBA00022692"/>
    </source>
</evidence>
<keyword evidence="9" id="KW-0133">Cell shape</keyword>
<dbReference type="Pfam" id="PF03717">
    <property type="entry name" value="PBP_dimer"/>
    <property type="match status" value="1"/>
</dbReference>
<dbReference type="GO" id="GO:0009002">
    <property type="term" value="F:serine-type D-Ala-D-Ala carboxypeptidase activity"/>
    <property type="evidence" value="ECO:0007669"/>
    <property type="project" value="UniProtKB-EC"/>
</dbReference>
<dbReference type="SUPFAM" id="SSF56519">
    <property type="entry name" value="Penicillin binding protein dimerisation domain"/>
    <property type="match status" value="1"/>
</dbReference>
<dbReference type="InterPro" id="IPR050515">
    <property type="entry name" value="Beta-lactam/transpept"/>
</dbReference>
<dbReference type="PANTHER" id="PTHR30627:SF2">
    <property type="entry name" value="PEPTIDOGLYCAN D,D-TRANSPEPTIDASE MRDA"/>
    <property type="match status" value="1"/>
</dbReference>
<evidence type="ECO:0000256" key="9">
    <source>
        <dbReference type="ARBA" id="ARBA00022960"/>
    </source>
</evidence>
<dbReference type="Proteomes" id="UP001271769">
    <property type="component" value="Unassembled WGS sequence"/>
</dbReference>
<dbReference type="SUPFAM" id="SSF56601">
    <property type="entry name" value="beta-lactamase/transpeptidase-like"/>
    <property type="match status" value="1"/>
</dbReference>
<keyword evidence="13" id="KW-0961">Cell wall biogenesis/degradation</keyword>
<keyword evidence="3" id="KW-1003">Cell membrane</keyword>
<evidence type="ECO:0000256" key="15">
    <source>
        <dbReference type="SAM" id="Phobius"/>
    </source>
</evidence>
<keyword evidence="11 15" id="KW-1133">Transmembrane helix</keyword>
<feature type="domain" description="Penicillin-binding protein transpeptidase" evidence="16">
    <location>
        <begin position="268"/>
        <end position="616"/>
    </location>
</feature>